<sequence length="87" mass="10217">MSLKKILESDESIEKKEQQIDAYYQSELITRVEACDLLDVSTKSLDRYIKQNKLPAFINKNRNILLKKTEVLAIKPEVDKMKEIFNK</sequence>
<dbReference type="Proteomes" id="UP000552309">
    <property type="component" value="Unassembled WGS sequence"/>
</dbReference>
<organism evidence="2 3">
    <name type="scientific">Listeria innocua</name>
    <dbReference type="NCBI Taxonomy" id="1642"/>
    <lineage>
        <taxon>Bacteria</taxon>
        <taxon>Bacillati</taxon>
        <taxon>Bacillota</taxon>
        <taxon>Bacilli</taxon>
        <taxon>Bacillales</taxon>
        <taxon>Listeriaceae</taxon>
        <taxon>Listeria</taxon>
    </lineage>
</organism>
<dbReference type="EMBL" id="JAARXV010000008">
    <property type="protein sequence ID" value="MBC2143389.1"/>
    <property type="molecule type" value="Genomic_DNA"/>
</dbReference>
<comment type="caution">
    <text evidence="2">The sequence shown here is derived from an EMBL/GenBank/DDBJ whole genome shotgun (WGS) entry which is preliminary data.</text>
</comment>
<dbReference type="InterPro" id="IPR041657">
    <property type="entry name" value="HTH_17"/>
</dbReference>
<accession>A0AB73HBU8</accession>
<dbReference type="AlphaFoldDB" id="A0AB73HBU8"/>
<evidence type="ECO:0000313" key="3">
    <source>
        <dbReference type="Proteomes" id="UP000552309"/>
    </source>
</evidence>
<evidence type="ECO:0000313" key="2">
    <source>
        <dbReference type="EMBL" id="MBC2143389.1"/>
    </source>
</evidence>
<dbReference type="RefSeq" id="WP_185331050.1">
    <property type="nucleotide sequence ID" value="NZ_JAARPP010000008.1"/>
</dbReference>
<feature type="domain" description="Helix-turn-helix" evidence="1">
    <location>
        <begin position="32"/>
        <end position="73"/>
    </location>
</feature>
<proteinExistence type="predicted"/>
<reference evidence="2 3" key="1">
    <citation type="submission" date="2020-03" db="EMBL/GenBank/DDBJ databases">
        <title>Soil Listeria distribution.</title>
        <authorList>
            <person name="Liao J."/>
            <person name="Wiedmann M."/>
        </authorList>
    </citation>
    <scope>NUCLEOTIDE SEQUENCE [LARGE SCALE GENOMIC DNA]</scope>
    <source>
        <strain evidence="2 3">FSL L7-0297</strain>
    </source>
</reference>
<protein>
    <recommendedName>
        <fullName evidence="1">Helix-turn-helix domain-containing protein</fullName>
    </recommendedName>
</protein>
<gene>
    <name evidence="2" type="ORF">HCA89_13820</name>
</gene>
<name>A0AB73HBU8_LISIO</name>
<dbReference type="Pfam" id="PF12728">
    <property type="entry name" value="HTH_17"/>
    <property type="match status" value="1"/>
</dbReference>
<evidence type="ECO:0000259" key="1">
    <source>
        <dbReference type="Pfam" id="PF12728"/>
    </source>
</evidence>